<dbReference type="EMBL" id="OB664075">
    <property type="protein sequence ID" value="CAD7231973.1"/>
    <property type="molecule type" value="Genomic_DNA"/>
</dbReference>
<organism evidence="2">
    <name type="scientific">Cyprideis torosa</name>
    <dbReference type="NCBI Taxonomy" id="163714"/>
    <lineage>
        <taxon>Eukaryota</taxon>
        <taxon>Metazoa</taxon>
        <taxon>Ecdysozoa</taxon>
        <taxon>Arthropoda</taxon>
        <taxon>Crustacea</taxon>
        <taxon>Oligostraca</taxon>
        <taxon>Ostracoda</taxon>
        <taxon>Podocopa</taxon>
        <taxon>Podocopida</taxon>
        <taxon>Cytherocopina</taxon>
        <taxon>Cytheroidea</taxon>
        <taxon>Cytherideidae</taxon>
        <taxon>Cyprideis</taxon>
    </lineage>
</organism>
<name>A0A7R8WHV1_9CRUS</name>
<evidence type="ECO:0000313" key="2">
    <source>
        <dbReference type="EMBL" id="CAD7231973.1"/>
    </source>
</evidence>
<dbReference type="GO" id="GO:0035973">
    <property type="term" value="P:aggrephagy"/>
    <property type="evidence" value="ECO:0007669"/>
    <property type="project" value="TreeGrafter"/>
</dbReference>
<feature type="region of interest" description="Disordered" evidence="1">
    <location>
        <begin position="69"/>
        <end position="138"/>
    </location>
</feature>
<proteinExistence type="predicted"/>
<dbReference type="PANTHER" id="PTHR44662">
    <property type="entry name" value="WD REPEAT-CONTAINING PROTEIN 81"/>
    <property type="match status" value="1"/>
</dbReference>
<evidence type="ECO:0000256" key="1">
    <source>
        <dbReference type="SAM" id="MobiDB-lite"/>
    </source>
</evidence>
<feature type="compositionally biased region" description="Basic and acidic residues" evidence="1">
    <location>
        <begin position="80"/>
        <end position="95"/>
    </location>
</feature>
<accession>A0A7R8WHV1</accession>
<dbReference type="GO" id="GO:0005739">
    <property type="term" value="C:mitochondrion"/>
    <property type="evidence" value="ECO:0007669"/>
    <property type="project" value="TreeGrafter"/>
</dbReference>
<dbReference type="PANTHER" id="PTHR44662:SF1">
    <property type="entry name" value="WD REPEAT-CONTAINING PROTEIN 81"/>
    <property type="match status" value="1"/>
</dbReference>
<gene>
    <name evidence="2" type="ORF">CTOB1V02_LOCUS9816</name>
</gene>
<feature type="compositionally biased region" description="Low complexity" evidence="1">
    <location>
        <begin position="105"/>
        <end position="117"/>
    </location>
</feature>
<dbReference type="GO" id="GO:0035014">
    <property type="term" value="F:phosphatidylinositol 3-kinase regulator activity"/>
    <property type="evidence" value="ECO:0007669"/>
    <property type="project" value="TreeGrafter"/>
</dbReference>
<dbReference type="AlphaFoldDB" id="A0A7R8WHV1"/>
<reference evidence="2" key="1">
    <citation type="submission" date="2020-11" db="EMBL/GenBank/DDBJ databases">
        <authorList>
            <person name="Tran Van P."/>
        </authorList>
    </citation>
    <scope>NUCLEOTIDE SEQUENCE</scope>
</reference>
<dbReference type="InterPro" id="IPR052651">
    <property type="entry name" value="WDR81"/>
</dbReference>
<sequence length="223" mass="24974">MEEITVRSYMMQMMKFPHVVAAKRLSRSAAQKSKNVMLKLVDGHKEVEDFGPVQLFLIPHPQRITASHYFGTSAPKIRRKTGDRSSPDKEFRGVDSKPQGVERQSSLSSSGPSSMESVLDSGSGGDTQETPFGPPVVLDKDYDPLLRLNQSDGLIDLVGSWEGRRHPGNEPRDTSQGVNEAVTSMRHVRWRNLYDTGTELTPVLHNPFFIMVAQRPDITFRPL</sequence>
<protein>
    <submittedName>
        <fullName evidence="2">Uncharacterized protein</fullName>
    </submittedName>
</protein>